<evidence type="ECO:0000256" key="2">
    <source>
        <dbReference type="ARBA" id="ARBA00007599"/>
    </source>
</evidence>
<reference evidence="11" key="2">
    <citation type="journal article" date="2021" name="PeerJ">
        <title>Extensive microbial diversity within the chicken gut microbiome revealed by metagenomics and culture.</title>
        <authorList>
            <person name="Gilroy R."/>
            <person name="Ravi A."/>
            <person name="Getino M."/>
            <person name="Pursley I."/>
            <person name="Horton D.L."/>
            <person name="Alikhan N.F."/>
            <person name="Baker D."/>
            <person name="Gharbi K."/>
            <person name="Hall N."/>
            <person name="Watson M."/>
            <person name="Adriaenssens E.M."/>
            <person name="Foster-Nyarko E."/>
            <person name="Jarju S."/>
            <person name="Secka A."/>
            <person name="Antonio M."/>
            <person name="Oren A."/>
            <person name="Chaudhuri R.R."/>
            <person name="La Ragione R."/>
            <person name="Hildebrand F."/>
            <person name="Pallen M.J."/>
        </authorList>
    </citation>
    <scope>NUCLEOTIDE SEQUENCE</scope>
    <source>
        <strain evidence="11">B1-13419</strain>
    </source>
</reference>
<dbReference type="InterPro" id="IPR027417">
    <property type="entry name" value="P-loop_NTPase"/>
</dbReference>
<evidence type="ECO:0000256" key="3">
    <source>
        <dbReference type="ARBA" id="ARBA00019010"/>
    </source>
</evidence>
<evidence type="ECO:0000313" key="12">
    <source>
        <dbReference type="Proteomes" id="UP000823757"/>
    </source>
</evidence>
<gene>
    <name evidence="11" type="primary">tsaE</name>
    <name evidence="11" type="ORF">IAB91_05250</name>
</gene>
<evidence type="ECO:0000256" key="7">
    <source>
        <dbReference type="ARBA" id="ARBA00022741"/>
    </source>
</evidence>
<comment type="similarity">
    <text evidence="2">Belongs to the TsaE family.</text>
</comment>
<evidence type="ECO:0000256" key="4">
    <source>
        <dbReference type="ARBA" id="ARBA00022490"/>
    </source>
</evidence>
<accession>A0A9D9NIV2</accession>
<name>A0A9D9NIV2_9BACT</name>
<dbReference type="GO" id="GO:0005524">
    <property type="term" value="F:ATP binding"/>
    <property type="evidence" value="ECO:0007669"/>
    <property type="project" value="UniProtKB-KW"/>
</dbReference>
<evidence type="ECO:0000256" key="1">
    <source>
        <dbReference type="ARBA" id="ARBA00004496"/>
    </source>
</evidence>
<dbReference type="Gene3D" id="3.40.50.300">
    <property type="entry name" value="P-loop containing nucleotide triphosphate hydrolases"/>
    <property type="match status" value="1"/>
</dbReference>
<sequence>MKHCITIKDTEDLGRAAEQFLKEIGDNRIIAFYAPMGAGKTTFTTAICHKLGVEDTVCSPTFTILNEYLTEDGEPVYHFDFYRIKELREAVDIGFDDYMYSGNLCIIEWPENVEALLPEETLKVSISVNPDLSRTVEWTD</sequence>
<dbReference type="EMBL" id="JADIMD010000080">
    <property type="protein sequence ID" value="MBO8474678.1"/>
    <property type="molecule type" value="Genomic_DNA"/>
</dbReference>
<keyword evidence="9" id="KW-0460">Magnesium</keyword>
<evidence type="ECO:0000313" key="11">
    <source>
        <dbReference type="EMBL" id="MBO8474678.1"/>
    </source>
</evidence>
<dbReference type="AlphaFoldDB" id="A0A9D9NIV2"/>
<dbReference type="Proteomes" id="UP000823757">
    <property type="component" value="Unassembled WGS sequence"/>
</dbReference>
<organism evidence="11 12">
    <name type="scientific">Candidatus Cryptobacteroides faecigallinarum</name>
    <dbReference type="NCBI Taxonomy" id="2840763"/>
    <lineage>
        <taxon>Bacteria</taxon>
        <taxon>Pseudomonadati</taxon>
        <taxon>Bacteroidota</taxon>
        <taxon>Bacteroidia</taxon>
        <taxon>Bacteroidales</taxon>
        <taxon>Candidatus Cryptobacteroides</taxon>
    </lineage>
</organism>
<evidence type="ECO:0000256" key="8">
    <source>
        <dbReference type="ARBA" id="ARBA00022840"/>
    </source>
</evidence>
<evidence type="ECO:0000256" key="9">
    <source>
        <dbReference type="ARBA" id="ARBA00022842"/>
    </source>
</evidence>
<dbReference type="PANTHER" id="PTHR33540">
    <property type="entry name" value="TRNA THREONYLCARBAMOYLADENOSINE BIOSYNTHESIS PROTEIN TSAE"/>
    <property type="match status" value="1"/>
</dbReference>
<dbReference type="GO" id="GO:0005737">
    <property type="term" value="C:cytoplasm"/>
    <property type="evidence" value="ECO:0007669"/>
    <property type="project" value="UniProtKB-SubCell"/>
</dbReference>
<comment type="caution">
    <text evidence="11">The sequence shown here is derived from an EMBL/GenBank/DDBJ whole genome shotgun (WGS) entry which is preliminary data.</text>
</comment>
<evidence type="ECO:0000256" key="6">
    <source>
        <dbReference type="ARBA" id="ARBA00022723"/>
    </source>
</evidence>
<dbReference type="InterPro" id="IPR003442">
    <property type="entry name" value="T6A_TsaE"/>
</dbReference>
<dbReference type="GO" id="GO:0046872">
    <property type="term" value="F:metal ion binding"/>
    <property type="evidence" value="ECO:0007669"/>
    <property type="project" value="UniProtKB-KW"/>
</dbReference>
<dbReference type="NCBIfam" id="TIGR00150">
    <property type="entry name" value="T6A_YjeE"/>
    <property type="match status" value="1"/>
</dbReference>
<reference evidence="11" key="1">
    <citation type="submission" date="2020-10" db="EMBL/GenBank/DDBJ databases">
        <authorList>
            <person name="Gilroy R."/>
        </authorList>
    </citation>
    <scope>NUCLEOTIDE SEQUENCE</scope>
    <source>
        <strain evidence="11">B1-13419</strain>
    </source>
</reference>
<keyword evidence="5" id="KW-0819">tRNA processing</keyword>
<evidence type="ECO:0000256" key="5">
    <source>
        <dbReference type="ARBA" id="ARBA00022694"/>
    </source>
</evidence>
<dbReference type="GO" id="GO:0002949">
    <property type="term" value="P:tRNA threonylcarbamoyladenosine modification"/>
    <property type="evidence" value="ECO:0007669"/>
    <property type="project" value="InterPro"/>
</dbReference>
<evidence type="ECO:0000256" key="10">
    <source>
        <dbReference type="ARBA" id="ARBA00032441"/>
    </source>
</evidence>
<comment type="subcellular location">
    <subcellularLocation>
        <location evidence="1">Cytoplasm</location>
    </subcellularLocation>
</comment>
<dbReference type="Pfam" id="PF02367">
    <property type="entry name" value="TsaE"/>
    <property type="match status" value="1"/>
</dbReference>
<dbReference type="SUPFAM" id="SSF52540">
    <property type="entry name" value="P-loop containing nucleoside triphosphate hydrolases"/>
    <property type="match status" value="1"/>
</dbReference>
<protein>
    <recommendedName>
        <fullName evidence="3">tRNA threonylcarbamoyladenosine biosynthesis protein TsaE</fullName>
    </recommendedName>
    <alternativeName>
        <fullName evidence="10">t(6)A37 threonylcarbamoyladenosine biosynthesis protein TsaE</fullName>
    </alternativeName>
</protein>
<keyword evidence="6" id="KW-0479">Metal-binding</keyword>
<proteinExistence type="inferred from homology"/>
<keyword evidence="4" id="KW-0963">Cytoplasm</keyword>
<dbReference type="PANTHER" id="PTHR33540:SF2">
    <property type="entry name" value="TRNA THREONYLCARBAMOYLADENOSINE BIOSYNTHESIS PROTEIN TSAE"/>
    <property type="match status" value="1"/>
</dbReference>
<keyword evidence="7" id="KW-0547">Nucleotide-binding</keyword>
<keyword evidence="8" id="KW-0067">ATP-binding</keyword>